<evidence type="ECO:0000313" key="2">
    <source>
        <dbReference type="EMBL" id="SFU61555.1"/>
    </source>
</evidence>
<proteinExistence type="predicted"/>
<feature type="compositionally biased region" description="Basic and acidic residues" evidence="1">
    <location>
        <begin position="97"/>
        <end position="115"/>
    </location>
</feature>
<feature type="region of interest" description="Disordered" evidence="1">
    <location>
        <begin position="94"/>
        <end position="124"/>
    </location>
</feature>
<evidence type="ECO:0000256" key="1">
    <source>
        <dbReference type="SAM" id="MobiDB-lite"/>
    </source>
</evidence>
<feature type="compositionally biased region" description="Polar residues" evidence="1">
    <location>
        <begin position="282"/>
        <end position="291"/>
    </location>
</feature>
<name>A0A1I7HLH1_9PROT</name>
<accession>A0A1I7HLH1</accession>
<dbReference type="RefSeq" id="WP_074975021.1">
    <property type="nucleotide sequence ID" value="NZ_FPBZ01000010.1"/>
</dbReference>
<protein>
    <submittedName>
        <fullName evidence="2">Uncharacterized protein</fullName>
    </submittedName>
</protein>
<sequence length="330" mass="35295">METPEIAEAVKSAQELAKQGAETLGKRLAQTGGAVALETIGEGAGEYLGELAATGKANALDAVIEGFAGLSTSIGEIATTAAMNRKGLSRLLDTQEEAQKKAEEETKSTGVEHEAISSPSNPEKFVAVPKVHSVAGIELERDAEGNLKPKAPASTQADFNLANRPAFELTAEDKIRQREIDRKREEELAKNPIITPTIGGKPVTQLPIEALNYTVSRGSTRSREIAAKELERRQQEDDTGIPQKPSDTVKRIVATGAEKAQEGAKKVFPLSKPATKIASTAAPKTNAQRASETPKPVKEKVTKTVEPKSTEPKITVSPESRKLAKPPRKR</sequence>
<feature type="compositionally biased region" description="Basic and acidic residues" evidence="1">
    <location>
        <begin position="295"/>
        <end position="311"/>
    </location>
</feature>
<feature type="compositionally biased region" description="Basic and acidic residues" evidence="1">
    <location>
        <begin position="180"/>
        <end position="189"/>
    </location>
</feature>
<dbReference type="Proteomes" id="UP000182649">
    <property type="component" value="Unassembled WGS sequence"/>
</dbReference>
<dbReference type="EMBL" id="FPBZ01000010">
    <property type="protein sequence ID" value="SFU61555.1"/>
    <property type="molecule type" value="Genomic_DNA"/>
</dbReference>
<dbReference type="AlphaFoldDB" id="A0A1I7HLH1"/>
<feature type="region of interest" description="Disordered" evidence="1">
    <location>
        <begin position="228"/>
        <end position="330"/>
    </location>
</feature>
<organism evidence="2 3">
    <name type="scientific">Nitrosospira multiformis</name>
    <dbReference type="NCBI Taxonomy" id="1231"/>
    <lineage>
        <taxon>Bacteria</taxon>
        <taxon>Pseudomonadati</taxon>
        <taxon>Pseudomonadota</taxon>
        <taxon>Betaproteobacteria</taxon>
        <taxon>Nitrosomonadales</taxon>
        <taxon>Nitrosomonadaceae</taxon>
        <taxon>Nitrosospira</taxon>
    </lineage>
</organism>
<feature type="region of interest" description="Disordered" evidence="1">
    <location>
        <begin position="180"/>
        <end position="201"/>
    </location>
</feature>
<reference evidence="2 3" key="1">
    <citation type="submission" date="2016-10" db="EMBL/GenBank/DDBJ databases">
        <authorList>
            <person name="de Groot N.N."/>
        </authorList>
    </citation>
    <scope>NUCLEOTIDE SEQUENCE [LARGE SCALE GENOMIC DNA]</scope>
    <source>
        <strain evidence="2 3">Nl14</strain>
    </source>
</reference>
<gene>
    <name evidence="2" type="ORF">SAMN05216417_11060</name>
</gene>
<evidence type="ECO:0000313" key="3">
    <source>
        <dbReference type="Proteomes" id="UP000182649"/>
    </source>
</evidence>